<dbReference type="InterPro" id="IPR012910">
    <property type="entry name" value="Plug_dom"/>
</dbReference>
<keyword evidence="7 10" id="KW-0472">Membrane</keyword>
<keyword evidence="6 10" id="KW-0798">TonB box</keyword>
<feature type="signal peptide" evidence="11">
    <location>
        <begin position="1"/>
        <end position="20"/>
    </location>
</feature>
<keyword evidence="8 14" id="KW-0675">Receptor</keyword>
<dbReference type="InterPro" id="IPR037066">
    <property type="entry name" value="Plug_dom_sf"/>
</dbReference>
<evidence type="ECO:0000256" key="6">
    <source>
        <dbReference type="ARBA" id="ARBA00023077"/>
    </source>
</evidence>
<evidence type="ECO:0000256" key="8">
    <source>
        <dbReference type="ARBA" id="ARBA00023170"/>
    </source>
</evidence>
<evidence type="ECO:0000256" key="9">
    <source>
        <dbReference type="ARBA" id="ARBA00023237"/>
    </source>
</evidence>
<evidence type="ECO:0000256" key="1">
    <source>
        <dbReference type="ARBA" id="ARBA00004571"/>
    </source>
</evidence>
<keyword evidence="2" id="KW-0813">Transport</keyword>
<dbReference type="Gene3D" id="2.40.170.20">
    <property type="entry name" value="TonB-dependent receptor, beta-barrel domain"/>
    <property type="match status" value="1"/>
</dbReference>
<dbReference type="InterPro" id="IPR008969">
    <property type="entry name" value="CarboxyPept-like_regulatory"/>
</dbReference>
<dbReference type="InterPro" id="IPR039426">
    <property type="entry name" value="TonB-dep_rcpt-like"/>
</dbReference>
<evidence type="ECO:0000256" key="11">
    <source>
        <dbReference type="SAM" id="SignalP"/>
    </source>
</evidence>
<dbReference type="PANTHER" id="PTHR30069">
    <property type="entry name" value="TONB-DEPENDENT OUTER MEMBRANE RECEPTOR"/>
    <property type="match status" value="1"/>
</dbReference>
<dbReference type="Gene3D" id="2.170.130.10">
    <property type="entry name" value="TonB-dependent receptor, plug domain"/>
    <property type="match status" value="1"/>
</dbReference>
<keyword evidence="15" id="KW-1185">Reference proteome</keyword>
<name>A0ABP8F8L4_9BACT</name>
<dbReference type="RefSeq" id="WP_345162143.1">
    <property type="nucleotide sequence ID" value="NZ_BAABGX010000001.1"/>
</dbReference>
<feature type="domain" description="TonB-dependent receptor plug" evidence="13">
    <location>
        <begin position="139"/>
        <end position="220"/>
    </location>
</feature>
<keyword evidence="4" id="KW-0812">Transmembrane</keyword>
<feature type="chain" id="PRO_5047442095" evidence="11">
    <location>
        <begin position="21"/>
        <end position="817"/>
    </location>
</feature>
<dbReference type="SUPFAM" id="SSF56935">
    <property type="entry name" value="Porins"/>
    <property type="match status" value="1"/>
</dbReference>
<keyword evidence="9" id="KW-0998">Cell outer membrane</keyword>
<dbReference type="Gene3D" id="2.60.40.1120">
    <property type="entry name" value="Carboxypeptidase-like, regulatory domain"/>
    <property type="match status" value="1"/>
</dbReference>
<evidence type="ECO:0000256" key="4">
    <source>
        <dbReference type="ARBA" id="ARBA00022692"/>
    </source>
</evidence>
<keyword evidence="3" id="KW-1134">Transmembrane beta strand</keyword>
<evidence type="ECO:0000259" key="13">
    <source>
        <dbReference type="Pfam" id="PF07715"/>
    </source>
</evidence>
<evidence type="ECO:0000259" key="12">
    <source>
        <dbReference type="Pfam" id="PF00593"/>
    </source>
</evidence>
<evidence type="ECO:0000256" key="5">
    <source>
        <dbReference type="ARBA" id="ARBA00022729"/>
    </source>
</evidence>
<dbReference type="InterPro" id="IPR000531">
    <property type="entry name" value="Beta-barrel_TonB"/>
</dbReference>
<dbReference type="Proteomes" id="UP001501844">
    <property type="component" value="Unassembled WGS sequence"/>
</dbReference>
<dbReference type="InterPro" id="IPR036942">
    <property type="entry name" value="Beta-barrel_TonB_sf"/>
</dbReference>
<proteinExistence type="inferred from homology"/>
<protein>
    <submittedName>
        <fullName evidence="14">TonB-dependent receptor</fullName>
    </submittedName>
</protein>
<reference evidence="15" key="1">
    <citation type="journal article" date="2019" name="Int. J. Syst. Evol. Microbiol.">
        <title>The Global Catalogue of Microorganisms (GCM) 10K type strain sequencing project: providing services to taxonomists for standard genome sequencing and annotation.</title>
        <authorList>
            <consortium name="The Broad Institute Genomics Platform"/>
            <consortium name="The Broad Institute Genome Sequencing Center for Infectious Disease"/>
            <person name="Wu L."/>
            <person name="Ma J."/>
        </authorList>
    </citation>
    <scope>NUCLEOTIDE SEQUENCE [LARGE SCALE GENOMIC DNA]</scope>
    <source>
        <strain evidence="15">JCM 17917</strain>
    </source>
</reference>
<accession>A0ABP8F8L4</accession>
<dbReference type="EMBL" id="BAABGX010000001">
    <property type="protein sequence ID" value="GAA4297763.1"/>
    <property type="molecule type" value="Genomic_DNA"/>
</dbReference>
<dbReference type="Pfam" id="PF07715">
    <property type="entry name" value="Plug"/>
    <property type="match status" value="1"/>
</dbReference>
<evidence type="ECO:0000313" key="15">
    <source>
        <dbReference type="Proteomes" id="UP001501844"/>
    </source>
</evidence>
<organism evidence="14 15">
    <name type="scientific">Nibribacter koreensis</name>
    <dbReference type="NCBI Taxonomy" id="1084519"/>
    <lineage>
        <taxon>Bacteria</taxon>
        <taxon>Pseudomonadati</taxon>
        <taxon>Bacteroidota</taxon>
        <taxon>Cytophagia</taxon>
        <taxon>Cytophagales</taxon>
        <taxon>Hymenobacteraceae</taxon>
        <taxon>Nibribacter</taxon>
    </lineage>
</organism>
<comment type="caution">
    <text evidence="14">The sequence shown here is derived from an EMBL/GenBank/DDBJ whole genome shotgun (WGS) entry which is preliminary data.</text>
</comment>
<evidence type="ECO:0000256" key="7">
    <source>
        <dbReference type="ARBA" id="ARBA00023136"/>
    </source>
</evidence>
<dbReference type="PANTHER" id="PTHR30069:SF29">
    <property type="entry name" value="HEMOGLOBIN AND HEMOGLOBIN-HAPTOGLOBIN-BINDING PROTEIN 1-RELATED"/>
    <property type="match status" value="1"/>
</dbReference>
<dbReference type="Pfam" id="PF13715">
    <property type="entry name" value="CarbopepD_reg_2"/>
    <property type="match status" value="1"/>
</dbReference>
<evidence type="ECO:0000256" key="2">
    <source>
        <dbReference type="ARBA" id="ARBA00022448"/>
    </source>
</evidence>
<comment type="subcellular location">
    <subcellularLocation>
        <location evidence="1">Cell outer membrane</location>
        <topology evidence="1">Multi-pass membrane protein</topology>
    </subcellularLocation>
</comment>
<dbReference type="SUPFAM" id="SSF49464">
    <property type="entry name" value="Carboxypeptidase regulatory domain-like"/>
    <property type="match status" value="1"/>
</dbReference>
<comment type="similarity">
    <text evidence="10">Belongs to the TonB-dependent receptor family.</text>
</comment>
<keyword evidence="5 11" id="KW-0732">Signal</keyword>
<evidence type="ECO:0000313" key="14">
    <source>
        <dbReference type="EMBL" id="GAA4297763.1"/>
    </source>
</evidence>
<feature type="domain" description="TonB-dependent receptor-like beta-barrel" evidence="12">
    <location>
        <begin position="325"/>
        <end position="653"/>
    </location>
</feature>
<evidence type="ECO:0000256" key="3">
    <source>
        <dbReference type="ARBA" id="ARBA00022452"/>
    </source>
</evidence>
<evidence type="ECO:0000256" key="10">
    <source>
        <dbReference type="RuleBase" id="RU003357"/>
    </source>
</evidence>
<gene>
    <name evidence="14" type="ORF">GCM10023183_05660</name>
</gene>
<sequence>MGKRWGWCICFMILSFPAWAQQAFIQGQVTNAQQQPLIGATVVVQNASVSALTDAQGKFSLKVEPEKEITLLVTYIGFLKFEKELTLLPGETRYLGIELIANSKELQEVEVRAKSTNETREVVSITKIDPRLTQSIPSPFQEFNKILTTLPGVTSNNELSSAYSVRGGTYDENLVYVNGMEVYRPFLNFSGQQEGLSFVNPDLVEEVTFSSGGWQPKYGDKLSSVLDIQYRTPQKFKGSVSGSLTGGSVHAEGTAFDKRLGFLVGVRHKNAGYVLNSLEVEGDYQPVFTDVQTYLTYDLSKAGHRATGAAPITQLSLLANIAQNDYQVRPETRETTFGTQTQVLRLLVGYDGQEQMKYTTWQSGLRLQHEFSSDVKGELIYSTLYSQEREYRDLEAGYRFCDVMPMASVSPFNRCAGERGVGSTYNYSRNKLRAAIQALEGKVNWRFMPSHTLMAGVKAGLESIEDGLQEYGFTDSADYVSDISTLSIDQTLNSTRWQGFVQDEWAIDSSQTLTYGVRLHYWSTNAQLSISPRVQYAVRFASLPDWSFKAAAGSYVQAPLYRELRLADGTLQKEVENQQAWHFITGTEYQFHKWGRPFKLTTEAYVKYMPSVIPFEQENMRLRYLPNVKSTAYAIGADVRLNGEFIKGEESWFSVGFLSTKENLEGDSTEVRDPITGKVEAVEAKGYIRRPTDQRLNFGVFFQDHLPNNPTWKMYLNLAFSTGLPFGPPGLLNYRSAFNGPAYRRVDMGFSKLISVRGTGASGFGLESLWLSLEVLNLISANNVVSYNYVKDTSGITYAVPNYLTGRLVNLRFIARF</sequence>
<dbReference type="Pfam" id="PF00593">
    <property type="entry name" value="TonB_dep_Rec_b-barrel"/>
    <property type="match status" value="1"/>
</dbReference>